<feature type="short sequence motif" description="GXGXXG" evidence="4">
    <location>
        <begin position="29"/>
        <end position="34"/>
    </location>
</feature>
<evidence type="ECO:0000313" key="6">
    <source>
        <dbReference type="EMBL" id="TWT61301.1"/>
    </source>
</evidence>
<gene>
    <name evidence="6" type="primary">rssA</name>
    <name evidence="6" type="ORF">Pan54_20370</name>
</gene>
<evidence type="ECO:0000256" key="2">
    <source>
        <dbReference type="ARBA" id="ARBA00022963"/>
    </source>
</evidence>
<dbReference type="AlphaFoldDB" id="A0A5C5XFY8"/>
<comment type="caution">
    <text evidence="4">Lacks conserved residue(s) required for the propagation of feature annotation.</text>
</comment>
<proteinExistence type="predicted"/>
<reference evidence="6 7" key="1">
    <citation type="submission" date="2019-02" db="EMBL/GenBank/DDBJ databases">
        <title>Deep-cultivation of Planctomycetes and their phenomic and genomic characterization uncovers novel biology.</title>
        <authorList>
            <person name="Wiegand S."/>
            <person name="Jogler M."/>
            <person name="Boedeker C."/>
            <person name="Pinto D."/>
            <person name="Vollmers J."/>
            <person name="Rivas-Marin E."/>
            <person name="Kohn T."/>
            <person name="Peeters S.H."/>
            <person name="Heuer A."/>
            <person name="Rast P."/>
            <person name="Oberbeckmann S."/>
            <person name="Bunk B."/>
            <person name="Jeske O."/>
            <person name="Meyerdierks A."/>
            <person name="Storesund J.E."/>
            <person name="Kallscheuer N."/>
            <person name="Luecker S."/>
            <person name="Lage O.M."/>
            <person name="Pohl T."/>
            <person name="Merkel B.J."/>
            <person name="Hornburger P."/>
            <person name="Mueller R.-W."/>
            <person name="Bruemmer F."/>
            <person name="Labrenz M."/>
            <person name="Spormann A.M."/>
            <person name="Op Den Camp H."/>
            <person name="Overmann J."/>
            <person name="Amann R."/>
            <person name="Jetten M.S.M."/>
            <person name="Mascher T."/>
            <person name="Medema M.H."/>
            <person name="Devos D.P."/>
            <person name="Kaster A.-K."/>
            <person name="Ovreas L."/>
            <person name="Rohde M."/>
            <person name="Galperin M.Y."/>
            <person name="Jogler C."/>
        </authorList>
    </citation>
    <scope>NUCLEOTIDE SEQUENCE [LARGE SCALE GENOMIC DNA]</scope>
    <source>
        <strain evidence="6 7">Pan54</strain>
    </source>
</reference>
<dbReference type="GO" id="GO:0016787">
    <property type="term" value="F:hydrolase activity"/>
    <property type="evidence" value="ECO:0007669"/>
    <property type="project" value="UniProtKB-UniRule"/>
</dbReference>
<comment type="caution">
    <text evidence="6">The sequence shown here is derived from an EMBL/GenBank/DDBJ whole genome shotgun (WGS) entry which is preliminary data.</text>
</comment>
<feature type="domain" description="PNPLA" evidence="5">
    <location>
        <begin position="25"/>
        <end position="222"/>
    </location>
</feature>
<dbReference type="EMBL" id="SJPG01000001">
    <property type="protein sequence ID" value="TWT61301.1"/>
    <property type="molecule type" value="Genomic_DNA"/>
</dbReference>
<dbReference type="PANTHER" id="PTHR14226">
    <property type="entry name" value="NEUROPATHY TARGET ESTERASE/SWISS CHEESE D.MELANOGASTER"/>
    <property type="match status" value="1"/>
</dbReference>
<keyword evidence="7" id="KW-1185">Reference proteome</keyword>
<organism evidence="6 7">
    <name type="scientific">Rubinisphaera italica</name>
    <dbReference type="NCBI Taxonomy" id="2527969"/>
    <lineage>
        <taxon>Bacteria</taxon>
        <taxon>Pseudomonadati</taxon>
        <taxon>Planctomycetota</taxon>
        <taxon>Planctomycetia</taxon>
        <taxon>Planctomycetales</taxon>
        <taxon>Planctomycetaceae</taxon>
        <taxon>Rubinisphaera</taxon>
    </lineage>
</organism>
<dbReference type="PANTHER" id="PTHR14226:SF29">
    <property type="entry name" value="NEUROPATHY TARGET ESTERASE SWS"/>
    <property type="match status" value="1"/>
</dbReference>
<dbReference type="InterPro" id="IPR002641">
    <property type="entry name" value="PNPLA_dom"/>
</dbReference>
<keyword evidence="2 4" id="KW-0442">Lipid degradation</keyword>
<name>A0A5C5XFY8_9PLAN</name>
<keyword evidence="1 4" id="KW-0378">Hydrolase</keyword>
<dbReference type="Gene3D" id="3.40.1090.10">
    <property type="entry name" value="Cytosolic phospholipase A2 catalytic domain"/>
    <property type="match status" value="2"/>
</dbReference>
<feature type="active site" description="Nucleophile" evidence="4">
    <location>
        <position position="58"/>
    </location>
</feature>
<keyword evidence="3 4" id="KW-0443">Lipid metabolism</keyword>
<evidence type="ECO:0000259" key="5">
    <source>
        <dbReference type="PROSITE" id="PS51635"/>
    </source>
</evidence>
<evidence type="ECO:0000256" key="3">
    <source>
        <dbReference type="ARBA" id="ARBA00023098"/>
    </source>
</evidence>
<dbReference type="OrthoDB" id="9770965at2"/>
<dbReference type="Proteomes" id="UP000316095">
    <property type="component" value="Unassembled WGS sequence"/>
</dbReference>
<dbReference type="SUPFAM" id="SSF52151">
    <property type="entry name" value="FabD/lysophospholipase-like"/>
    <property type="match status" value="1"/>
</dbReference>
<evidence type="ECO:0000256" key="4">
    <source>
        <dbReference type="PROSITE-ProRule" id="PRU01161"/>
    </source>
</evidence>
<feature type="short sequence motif" description="GXSXG" evidence="4">
    <location>
        <begin position="56"/>
        <end position="60"/>
    </location>
</feature>
<evidence type="ECO:0000313" key="7">
    <source>
        <dbReference type="Proteomes" id="UP000316095"/>
    </source>
</evidence>
<sequence>MYVLEFFHLRFGISGRLHVSQDITLALGGGGARGLAHLGVIDALTKAGYRIKRIVGVSMGSLVGALIASGKDISEIRRDALHYLLSERFQVHQNTLFGIKGESADGETSGYFAWYMRIQQFLKANSLFRRIITQPGMLPGVLLEDVVINLLEDVNIESLPIPLSIVAVDLLSGHQVVIENGSVRDAVRGSSSLPGIFPPVPFNDLLLCDTGTFCSLPARIAQSYGDAPVIAVEVNTEITPGIRPSTALEVLIRVDEIGENYWRKQVRPHASVVIRPNVAHVPWYDFSAAPRLIELGHHAAIGQMDQIKRIIG</sequence>
<dbReference type="PROSITE" id="PS51635">
    <property type="entry name" value="PNPLA"/>
    <property type="match status" value="1"/>
</dbReference>
<accession>A0A5C5XFY8</accession>
<dbReference type="Pfam" id="PF01734">
    <property type="entry name" value="Patatin"/>
    <property type="match status" value="1"/>
</dbReference>
<dbReference type="InterPro" id="IPR050301">
    <property type="entry name" value="NTE"/>
</dbReference>
<dbReference type="InterPro" id="IPR016035">
    <property type="entry name" value="Acyl_Trfase/lysoPLipase"/>
</dbReference>
<dbReference type="GO" id="GO:0016042">
    <property type="term" value="P:lipid catabolic process"/>
    <property type="evidence" value="ECO:0007669"/>
    <property type="project" value="UniProtKB-UniRule"/>
</dbReference>
<evidence type="ECO:0000256" key="1">
    <source>
        <dbReference type="ARBA" id="ARBA00022801"/>
    </source>
</evidence>
<feature type="active site" description="Proton acceptor" evidence="4">
    <location>
        <position position="209"/>
    </location>
</feature>
<protein>
    <submittedName>
        <fullName evidence="6">NTE family protein RssA</fullName>
    </submittedName>
</protein>